<dbReference type="CDD" id="cd03808">
    <property type="entry name" value="GT4_CapM-like"/>
    <property type="match status" value="1"/>
</dbReference>
<proteinExistence type="predicted"/>
<dbReference type="EC" id="2.4.1.-" evidence="2"/>
<dbReference type="Proteomes" id="UP000004169">
    <property type="component" value="Unassembled WGS sequence"/>
</dbReference>
<comment type="caution">
    <text evidence="2">The sequence shown here is derived from an EMBL/GenBank/DDBJ whole genome shotgun (WGS) entry which is preliminary data.</text>
</comment>
<dbReference type="OrthoDB" id="9790710at2"/>
<evidence type="ECO:0000313" key="3">
    <source>
        <dbReference type="Proteomes" id="UP000004169"/>
    </source>
</evidence>
<evidence type="ECO:0000259" key="1">
    <source>
        <dbReference type="Pfam" id="PF13477"/>
    </source>
</evidence>
<dbReference type="AlphaFoldDB" id="H8FQ90"/>
<dbReference type="Gene3D" id="3.40.50.2000">
    <property type="entry name" value="Glycogen Phosphorylase B"/>
    <property type="match status" value="2"/>
</dbReference>
<evidence type="ECO:0000313" key="2">
    <source>
        <dbReference type="EMBL" id="CCG40528.1"/>
    </source>
</evidence>
<keyword evidence="3" id="KW-1185">Reference proteome</keyword>
<feature type="domain" description="Glycosyltransferase subfamily 4-like N-terminal" evidence="1">
    <location>
        <begin position="24"/>
        <end position="159"/>
    </location>
</feature>
<protein>
    <submittedName>
        <fullName evidence="2">Alpha-D-QuiNAc alpha-1,3-galactosyltransferase</fullName>
        <ecNumber evidence="2">2.4.1.-</ecNumber>
    </submittedName>
</protein>
<keyword evidence="2" id="KW-0328">Glycosyltransferase</keyword>
<dbReference type="PROSITE" id="PS50096">
    <property type="entry name" value="IQ"/>
    <property type="match status" value="1"/>
</dbReference>
<dbReference type="GO" id="GO:0016757">
    <property type="term" value="F:glycosyltransferase activity"/>
    <property type="evidence" value="ECO:0007669"/>
    <property type="project" value="UniProtKB-KW"/>
</dbReference>
<keyword evidence="2" id="KW-0808">Transferase</keyword>
<dbReference type="EMBL" id="CAHP01000014">
    <property type="protein sequence ID" value="CCG40528.1"/>
    <property type="molecule type" value="Genomic_DNA"/>
</dbReference>
<organism evidence="2 3">
    <name type="scientific">Magnetospirillum molischianum DSM 120</name>
    <dbReference type="NCBI Taxonomy" id="1150626"/>
    <lineage>
        <taxon>Bacteria</taxon>
        <taxon>Pseudomonadati</taxon>
        <taxon>Pseudomonadota</taxon>
        <taxon>Alphaproteobacteria</taxon>
        <taxon>Rhodospirillales</taxon>
        <taxon>Rhodospirillaceae</taxon>
        <taxon>Magnetospirillum</taxon>
    </lineage>
</organism>
<dbReference type="PANTHER" id="PTHR12526">
    <property type="entry name" value="GLYCOSYLTRANSFERASE"/>
    <property type="match status" value="1"/>
</dbReference>
<dbReference type="RefSeq" id="WP_002726872.1">
    <property type="nucleotide sequence ID" value="NZ_CAHP01000014.1"/>
</dbReference>
<dbReference type="PANTHER" id="PTHR12526:SF638">
    <property type="entry name" value="SPORE COAT PROTEIN SA"/>
    <property type="match status" value="1"/>
</dbReference>
<dbReference type="Pfam" id="PF13477">
    <property type="entry name" value="Glyco_trans_4_2"/>
    <property type="match status" value="1"/>
</dbReference>
<name>H8FQ90_MAGML</name>
<dbReference type="SUPFAM" id="SSF53756">
    <property type="entry name" value="UDP-Glycosyltransferase/glycogen phosphorylase"/>
    <property type="match status" value="1"/>
</dbReference>
<gene>
    <name evidence="2" type="ORF">PHAMO_210039</name>
</gene>
<sequence>MIKTTAQSTPPVAAPNGSGQNPIKILYVVTEDWYFCSHRLPTARAARDLGYEVVVATHVGTHADAIRSEGFRVVPLPPMRGAKGLRGHLATLLGLAALYRREKPDIVHHIALVPTFFGSVAVLLAGIGHSVSTMTGLGLVFTSDRPKVRLLRAVVKPVLRLVLSLQRHDMIFQNHDDRDFFIREKIVPKPRAHLIPGSGVDTEVFHPSPEPDGIVTAAFVGRMLRPKGVLDIVAAARLLRQQGAKVRIVLVGTPDNLNPESLSEDDLKGWQAEGLLEWWGFRNDIATIWSQAHIALLPSYREGFPKSLLEAAACGRPMIASDVPGCREIVRPGTTGLLVPLRDGAALAEAIRTLAENTALRRRMGIAARAQVEAEFSNKQIAAQMQSLYRHHLAERQSRRPR</sequence>
<accession>H8FQ90</accession>
<reference evidence="2 3" key="1">
    <citation type="journal article" date="2012" name="J. Bacteriol.">
        <title>Draft Genome Sequence of the Purple Photosynthetic Bacterium Phaeospirillum molischianum DSM120, a Particularly Versatile Bacterium.</title>
        <authorList>
            <person name="Duquesne K."/>
            <person name="Prima V."/>
            <person name="Ji B."/>
            <person name="Rouy Z."/>
            <person name="Medigue C."/>
            <person name="Talla E."/>
            <person name="Sturgis J.N."/>
        </authorList>
    </citation>
    <scope>NUCLEOTIDE SEQUENCE [LARGE SCALE GENOMIC DNA]</scope>
    <source>
        <strain evidence="3">DSM120</strain>
    </source>
</reference>
<dbReference type="InterPro" id="IPR028098">
    <property type="entry name" value="Glyco_trans_4-like_N"/>
</dbReference>
<dbReference type="Pfam" id="PF13692">
    <property type="entry name" value="Glyco_trans_1_4"/>
    <property type="match status" value="1"/>
</dbReference>
<dbReference type="eggNOG" id="COG0438">
    <property type="taxonomic scope" value="Bacteria"/>
</dbReference>
<dbReference type="STRING" id="1150626.PHAMO_210039"/>